<dbReference type="SUPFAM" id="SSF56601">
    <property type="entry name" value="beta-lactamase/transpeptidase-like"/>
    <property type="match status" value="1"/>
</dbReference>
<dbReference type="SUPFAM" id="SSF49344">
    <property type="entry name" value="CBD9-like"/>
    <property type="match status" value="1"/>
</dbReference>
<dbReference type="Gene3D" id="2.60.40.1190">
    <property type="match status" value="1"/>
</dbReference>
<dbReference type="InterPro" id="IPR001466">
    <property type="entry name" value="Beta-lactam-related"/>
</dbReference>
<evidence type="ECO:0000259" key="1">
    <source>
        <dbReference type="Pfam" id="PF00144"/>
    </source>
</evidence>
<dbReference type="PANTHER" id="PTHR46825:SF9">
    <property type="entry name" value="BETA-LACTAMASE-RELATED DOMAIN-CONTAINING PROTEIN"/>
    <property type="match status" value="1"/>
</dbReference>
<dbReference type="Gene3D" id="3.40.710.10">
    <property type="entry name" value="DD-peptidase/beta-lactamase superfamily"/>
    <property type="match status" value="1"/>
</dbReference>
<organism evidence="2 3">
    <name type="scientific">Flagellimonas olearia</name>
    <dbReference type="NCBI Taxonomy" id="552546"/>
    <lineage>
        <taxon>Bacteria</taxon>
        <taxon>Pseudomonadati</taxon>
        <taxon>Bacteroidota</taxon>
        <taxon>Flavobacteriia</taxon>
        <taxon>Flavobacteriales</taxon>
        <taxon>Flavobacteriaceae</taxon>
        <taxon>Flagellimonas</taxon>
    </lineage>
</organism>
<dbReference type="EMBL" id="JJMP01000004">
    <property type="protein sequence ID" value="RYC51741.1"/>
    <property type="molecule type" value="Genomic_DNA"/>
</dbReference>
<proteinExistence type="predicted"/>
<evidence type="ECO:0000313" key="3">
    <source>
        <dbReference type="Proteomes" id="UP000290261"/>
    </source>
</evidence>
<dbReference type="InterPro" id="IPR050491">
    <property type="entry name" value="AmpC-like"/>
</dbReference>
<feature type="domain" description="Beta-lactamase-related" evidence="1">
    <location>
        <begin position="358"/>
        <end position="663"/>
    </location>
</feature>
<keyword evidence="3" id="KW-1185">Reference proteome</keyword>
<dbReference type="Proteomes" id="UP000290261">
    <property type="component" value="Unassembled WGS sequence"/>
</dbReference>
<dbReference type="AlphaFoldDB" id="A0A444VLS0"/>
<reference evidence="2 3" key="1">
    <citation type="submission" date="2014-04" db="EMBL/GenBank/DDBJ databases">
        <title>Whole genome of Muricauda olearia.</title>
        <authorList>
            <person name="Zhang X.-H."/>
            <person name="Tang K."/>
        </authorList>
    </citation>
    <scope>NUCLEOTIDE SEQUENCE [LARGE SCALE GENOMIC DNA]</scope>
    <source>
        <strain evidence="2 3">Th120</strain>
    </source>
</reference>
<accession>A0A444VLS0</accession>
<name>A0A444VLS0_9FLAO</name>
<sequence length="681" mass="77279">MINFKWFLFCVYIIFFSENLLAHTGKIAFAYPISGVKIDGKLNDWPQSIERVKIDNFLGAPASTKAFFRIGYNLSEQNLYIAVEVEDNDNVVSNANEDIWWNPEDRQILYLDFDHNPRGDSGVVGIAASQSGYMIRKVHNNWDPVNSRLSPQDIKVQVKHKKDLTVYEWQIHLGKDLFSNRSIGLDFMVQNVESKTEKTESLVWSSGGAKIAMPFRLGDVLLTEKNAVIEKVEGVISWQSNVALTLPSKVKIVSESSNSMWTTANVDSLGHYTTKLPKGTYQVFSAVKNVNVLSPKNNESFQKVRLDEYKNVIFEVSTESINKIDTLKLHDYSAPSFLIPKRGVLFDSDTFKSFELDQFVQTYKNYLNIPGLSLAIVKDGKLIYNKQFGVESTISQKPVSNSSIFEIASVSKIFFAFAVNRLVEKGLIDIDRPLFEYLPFEQIQKDERSKLITARHVLSHQSGLPNWLWGGPNGWKSNNDGELLFTPGTNYQYSGEGYEYLGRVVEKITGKRIQEVIDEEVFLPIGINNSSFSAINKLMPNIVVGHTGDYPMFWDLNREAWVAGSMYSNTMDMSKFMIGIMQGKGLAKESYKKMFAPQIENKEPFLHFFGGNRQWHSLGFELEDTPNGRIIHHGGNNGDFQARFALQLEKKVGFILLTNNDNGFLMDLALQEYLFSGRISN</sequence>
<dbReference type="Pfam" id="PF00144">
    <property type="entry name" value="Beta-lactamase"/>
    <property type="match status" value="1"/>
</dbReference>
<dbReference type="PANTHER" id="PTHR46825">
    <property type="entry name" value="D-ALANYL-D-ALANINE-CARBOXYPEPTIDASE/ENDOPEPTIDASE AMPH"/>
    <property type="match status" value="1"/>
</dbReference>
<dbReference type="InterPro" id="IPR012338">
    <property type="entry name" value="Beta-lactam/transpept-like"/>
</dbReference>
<protein>
    <recommendedName>
        <fullName evidence="1">Beta-lactamase-related domain-containing protein</fullName>
    </recommendedName>
</protein>
<evidence type="ECO:0000313" key="2">
    <source>
        <dbReference type="EMBL" id="RYC51741.1"/>
    </source>
</evidence>
<comment type="caution">
    <text evidence="2">The sequence shown here is derived from an EMBL/GenBank/DDBJ whole genome shotgun (WGS) entry which is preliminary data.</text>
</comment>
<dbReference type="RefSeq" id="WP_129654176.1">
    <property type="nucleotide sequence ID" value="NZ_ML142909.1"/>
</dbReference>
<gene>
    <name evidence="2" type="ORF">DN53_12995</name>
</gene>